<accession>A0A2Z7AZ46</accession>
<gene>
    <name evidence="2" type="ORF">F511_43612</name>
</gene>
<feature type="compositionally biased region" description="Polar residues" evidence="1">
    <location>
        <begin position="30"/>
        <end position="47"/>
    </location>
</feature>
<feature type="region of interest" description="Disordered" evidence="1">
    <location>
        <begin position="1"/>
        <end position="60"/>
    </location>
</feature>
<evidence type="ECO:0000313" key="3">
    <source>
        <dbReference type="Proteomes" id="UP000250235"/>
    </source>
</evidence>
<proteinExistence type="predicted"/>
<protein>
    <submittedName>
        <fullName evidence="2">Subtilisin-like protease</fullName>
    </submittedName>
</protein>
<dbReference type="GO" id="GO:0008233">
    <property type="term" value="F:peptidase activity"/>
    <property type="evidence" value="ECO:0007669"/>
    <property type="project" value="UniProtKB-KW"/>
</dbReference>
<dbReference type="GO" id="GO:0006508">
    <property type="term" value="P:proteolysis"/>
    <property type="evidence" value="ECO:0007669"/>
    <property type="project" value="UniProtKB-KW"/>
</dbReference>
<organism evidence="2 3">
    <name type="scientific">Dorcoceras hygrometricum</name>
    <dbReference type="NCBI Taxonomy" id="472368"/>
    <lineage>
        <taxon>Eukaryota</taxon>
        <taxon>Viridiplantae</taxon>
        <taxon>Streptophyta</taxon>
        <taxon>Embryophyta</taxon>
        <taxon>Tracheophyta</taxon>
        <taxon>Spermatophyta</taxon>
        <taxon>Magnoliopsida</taxon>
        <taxon>eudicotyledons</taxon>
        <taxon>Gunneridae</taxon>
        <taxon>Pentapetalae</taxon>
        <taxon>asterids</taxon>
        <taxon>lamiids</taxon>
        <taxon>Lamiales</taxon>
        <taxon>Gesneriaceae</taxon>
        <taxon>Didymocarpoideae</taxon>
        <taxon>Trichosporeae</taxon>
        <taxon>Loxocarpinae</taxon>
        <taxon>Dorcoceras</taxon>
    </lineage>
</organism>
<dbReference type="Proteomes" id="UP000250235">
    <property type="component" value="Unassembled WGS sequence"/>
</dbReference>
<feature type="region of interest" description="Disordered" evidence="1">
    <location>
        <begin position="75"/>
        <end position="105"/>
    </location>
</feature>
<keyword evidence="3" id="KW-1185">Reference proteome</keyword>
<evidence type="ECO:0000313" key="2">
    <source>
        <dbReference type="EMBL" id="KZV26240.1"/>
    </source>
</evidence>
<keyword evidence="2" id="KW-0378">Hydrolase</keyword>
<sequence>MVQTMAHSARAKAMKMAALPARRTRGTVATGAQMSSPPVGVNSSAGSSPAPFKPSEPRGSACSIVYHNKRRRDQQPLFAFDLPTPTGPNLTDHGPNRARMNENDPLKDSARRCTETRSARGSLPAYATDFYSLRLVILSRNMDGNEQDGRNVFIVDNRVLYFLLVQSS</sequence>
<dbReference type="AlphaFoldDB" id="A0A2Z7AZ46"/>
<name>A0A2Z7AZ46_9LAMI</name>
<evidence type="ECO:0000256" key="1">
    <source>
        <dbReference type="SAM" id="MobiDB-lite"/>
    </source>
</evidence>
<reference evidence="2 3" key="1">
    <citation type="journal article" date="2015" name="Proc. Natl. Acad. Sci. U.S.A.">
        <title>The resurrection genome of Boea hygrometrica: A blueprint for survival of dehydration.</title>
        <authorList>
            <person name="Xiao L."/>
            <person name="Yang G."/>
            <person name="Zhang L."/>
            <person name="Yang X."/>
            <person name="Zhao S."/>
            <person name="Ji Z."/>
            <person name="Zhou Q."/>
            <person name="Hu M."/>
            <person name="Wang Y."/>
            <person name="Chen M."/>
            <person name="Xu Y."/>
            <person name="Jin H."/>
            <person name="Xiao X."/>
            <person name="Hu G."/>
            <person name="Bao F."/>
            <person name="Hu Y."/>
            <person name="Wan P."/>
            <person name="Li L."/>
            <person name="Deng X."/>
            <person name="Kuang T."/>
            <person name="Xiang C."/>
            <person name="Zhu J.K."/>
            <person name="Oliver M.J."/>
            <person name="He Y."/>
        </authorList>
    </citation>
    <scope>NUCLEOTIDE SEQUENCE [LARGE SCALE GENOMIC DNA]</scope>
    <source>
        <strain evidence="3">cv. XS01</strain>
    </source>
</reference>
<dbReference type="EMBL" id="KV011472">
    <property type="protein sequence ID" value="KZV26240.1"/>
    <property type="molecule type" value="Genomic_DNA"/>
</dbReference>
<keyword evidence="2" id="KW-0645">Protease</keyword>